<feature type="transmembrane region" description="Helical" evidence="1">
    <location>
        <begin position="126"/>
        <end position="151"/>
    </location>
</feature>
<sequence>MTQAATIDTTDVAPTRAGGDAKVTLGRVTAGEWVKFRSLRSTWYALIGGLAVAVALGYLFSLLRATHAGTGPHAFGVEDPIRVSMRGLMLAQLPIGVLGVLFITGEYATGMIRASLSAAPGRWNVLVGKSIVLTVITFVLGTITCLAAFLLGQAALNTHHYGVSLGATGSWRAIIGGGIYLTLVALLGLGCGFLIRSTGGAIATLFGLLLVLPLLGEALPTSWADHINQYLPMNAGTQILGTLQDPHNLAPWVGTGVFALWTAAALIGGVTLLMRRDA</sequence>
<dbReference type="EMBL" id="VIVQ01000001">
    <property type="protein sequence ID" value="TWE11701.1"/>
    <property type="molecule type" value="Genomic_DNA"/>
</dbReference>
<comment type="caution">
    <text evidence="2">The sequence shown here is derived from an EMBL/GenBank/DDBJ whole genome shotgun (WGS) entry which is preliminary data.</text>
</comment>
<keyword evidence="1" id="KW-0812">Transmembrane</keyword>
<organism evidence="2 3">
    <name type="scientific">Rudaeicoccus suwonensis</name>
    <dbReference type="NCBI Taxonomy" id="657409"/>
    <lineage>
        <taxon>Bacteria</taxon>
        <taxon>Bacillati</taxon>
        <taxon>Actinomycetota</taxon>
        <taxon>Actinomycetes</taxon>
        <taxon>Micrococcales</taxon>
        <taxon>Dermacoccaceae</taxon>
        <taxon>Rudaeicoccus</taxon>
    </lineage>
</organism>
<dbReference type="AlphaFoldDB" id="A0A561E7W5"/>
<evidence type="ECO:0000256" key="1">
    <source>
        <dbReference type="SAM" id="Phobius"/>
    </source>
</evidence>
<keyword evidence="1" id="KW-0472">Membrane</keyword>
<evidence type="ECO:0000313" key="3">
    <source>
        <dbReference type="Proteomes" id="UP000318297"/>
    </source>
</evidence>
<dbReference type="OrthoDB" id="3297477at2"/>
<feature type="transmembrane region" description="Helical" evidence="1">
    <location>
        <begin position="202"/>
        <end position="223"/>
    </location>
</feature>
<dbReference type="GO" id="GO:0140359">
    <property type="term" value="F:ABC-type transporter activity"/>
    <property type="evidence" value="ECO:0007669"/>
    <property type="project" value="InterPro"/>
</dbReference>
<feature type="transmembrane region" description="Helical" evidence="1">
    <location>
        <begin position="83"/>
        <end position="105"/>
    </location>
</feature>
<keyword evidence="3" id="KW-1185">Reference proteome</keyword>
<dbReference type="PANTHER" id="PTHR37305">
    <property type="entry name" value="INTEGRAL MEMBRANE PROTEIN-RELATED"/>
    <property type="match status" value="1"/>
</dbReference>
<keyword evidence="1" id="KW-1133">Transmembrane helix</keyword>
<gene>
    <name evidence="2" type="ORF">BKA23_0482</name>
</gene>
<feature type="transmembrane region" description="Helical" evidence="1">
    <location>
        <begin position="252"/>
        <end position="274"/>
    </location>
</feature>
<dbReference type="GO" id="GO:0005886">
    <property type="term" value="C:plasma membrane"/>
    <property type="evidence" value="ECO:0007669"/>
    <property type="project" value="UniProtKB-SubCell"/>
</dbReference>
<dbReference type="Pfam" id="PF12679">
    <property type="entry name" value="ABC2_membrane_2"/>
    <property type="match status" value="1"/>
</dbReference>
<dbReference type="PANTHER" id="PTHR37305:SF1">
    <property type="entry name" value="MEMBRANE PROTEIN"/>
    <property type="match status" value="1"/>
</dbReference>
<evidence type="ECO:0000313" key="2">
    <source>
        <dbReference type="EMBL" id="TWE11701.1"/>
    </source>
</evidence>
<name>A0A561E7W5_9MICO</name>
<dbReference type="RefSeq" id="WP_145225136.1">
    <property type="nucleotide sequence ID" value="NZ_VIVQ01000001.1"/>
</dbReference>
<accession>A0A561E7W5</accession>
<reference evidence="2 3" key="1">
    <citation type="submission" date="2019-06" db="EMBL/GenBank/DDBJ databases">
        <title>Sequencing the genomes of 1000 actinobacteria strains.</title>
        <authorList>
            <person name="Klenk H.-P."/>
        </authorList>
    </citation>
    <scope>NUCLEOTIDE SEQUENCE [LARGE SCALE GENOMIC DNA]</scope>
    <source>
        <strain evidence="2 3">DSM 19560</strain>
    </source>
</reference>
<protein>
    <submittedName>
        <fullName evidence="2">ABC-2 family transporter</fullName>
    </submittedName>
</protein>
<feature type="transmembrane region" description="Helical" evidence="1">
    <location>
        <begin position="43"/>
        <end position="63"/>
    </location>
</feature>
<proteinExistence type="predicted"/>
<dbReference type="Proteomes" id="UP000318297">
    <property type="component" value="Unassembled WGS sequence"/>
</dbReference>
<feature type="transmembrane region" description="Helical" evidence="1">
    <location>
        <begin position="171"/>
        <end position="195"/>
    </location>
</feature>